<accession>A0A518DKT2</accession>
<evidence type="ECO:0000256" key="3">
    <source>
        <dbReference type="PROSITE-ProRule" id="PRU00221"/>
    </source>
</evidence>
<keyword evidence="1 3" id="KW-0853">WD repeat</keyword>
<dbReference type="AlphaFoldDB" id="A0A518DKT2"/>
<dbReference type="PROSITE" id="PS50082">
    <property type="entry name" value="WD_REPEATS_2"/>
    <property type="match status" value="3"/>
</dbReference>
<dbReference type="SMART" id="SM00320">
    <property type="entry name" value="WD40"/>
    <property type="match status" value="6"/>
</dbReference>
<evidence type="ECO:0000256" key="2">
    <source>
        <dbReference type="ARBA" id="ARBA00022737"/>
    </source>
</evidence>
<dbReference type="PRINTS" id="PR00320">
    <property type="entry name" value="GPROTEINBRPT"/>
</dbReference>
<evidence type="ECO:0000313" key="4">
    <source>
        <dbReference type="EMBL" id="QDU92444.1"/>
    </source>
</evidence>
<keyword evidence="5" id="KW-1185">Reference proteome</keyword>
<dbReference type="InterPro" id="IPR020472">
    <property type="entry name" value="WD40_PAC1"/>
</dbReference>
<feature type="repeat" description="WD" evidence="3">
    <location>
        <begin position="161"/>
        <end position="201"/>
    </location>
</feature>
<keyword evidence="2" id="KW-0677">Repeat</keyword>
<dbReference type="Gene3D" id="2.130.10.10">
    <property type="entry name" value="YVTN repeat-like/Quinoprotein amine dehydrogenase"/>
    <property type="match status" value="3"/>
</dbReference>
<sequence precursor="true">MPEPTQLSKVDKTFYVDDGEKRGPMTMLRVRFHPHEAKLVAACADRRAALFDLDGEPTEVKGRGKCVLGELVCPHERGWVRCLDFHPDGRQLATGGSDRTLRLWAWKDGRPGDQPLEQVSAHAGWVEAVAYSPDGRQIATAGFDRLVKIWQADNLKLLHTLSGHASYVDEVVYTSDGRLLSGGEDGRVIVWDAQAGSLLQTIEFGGANDQSGQTPNHSGVHRLAVSRDDRWLGVAGGEKLDVYDLASGEIVASERLNMQVAFHPTADLLAGGESEAKFWNYDAGKFVPPKKDKNGKPQNATGIPGKSFAAVKRGEWSLGLRFSPNGKQVALGKADGTVELYDVV</sequence>
<evidence type="ECO:0000256" key="1">
    <source>
        <dbReference type="ARBA" id="ARBA00022574"/>
    </source>
</evidence>
<proteinExistence type="predicted"/>
<organism evidence="4 5">
    <name type="scientific">Lignipirellula cremea</name>
    <dbReference type="NCBI Taxonomy" id="2528010"/>
    <lineage>
        <taxon>Bacteria</taxon>
        <taxon>Pseudomonadati</taxon>
        <taxon>Planctomycetota</taxon>
        <taxon>Planctomycetia</taxon>
        <taxon>Pirellulales</taxon>
        <taxon>Pirellulaceae</taxon>
        <taxon>Lignipirellula</taxon>
    </lineage>
</organism>
<dbReference type="CDD" id="cd00200">
    <property type="entry name" value="WD40"/>
    <property type="match status" value="1"/>
</dbReference>
<feature type="repeat" description="WD" evidence="3">
    <location>
        <begin position="80"/>
        <end position="104"/>
    </location>
</feature>
<dbReference type="SUPFAM" id="SSF50978">
    <property type="entry name" value="WD40 repeat-like"/>
    <property type="match status" value="1"/>
</dbReference>
<dbReference type="PANTHER" id="PTHR19879:SF9">
    <property type="entry name" value="TRANSCRIPTION INITIATION FACTOR TFIID SUBUNIT 5"/>
    <property type="match status" value="1"/>
</dbReference>
<dbReference type="PROSITE" id="PS50294">
    <property type="entry name" value="WD_REPEATS_REGION"/>
    <property type="match status" value="3"/>
</dbReference>
<dbReference type="RefSeq" id="WP_197442893.1">
    <property type="nucleotide sequence ID" value="NZ_CP036433.1"/>
</dbReference>
<protein>
    <submittedName>
        <fullName evidence="4">WD domain, G-beta repeat</fullName>
    </submittedName>
</protein>
<dbReference type="InterPro" id="IPR001680">
    <property type="entry name" value="WD40_rpt"/>
</dbReference>
<dbReference type="PANTHER" id="PTHR19879">
    <property type="entry name" value="TRANSCRIPTION INITIATION FACTOR TFIID"/>
    <property type="match status" value="1"/>
</dbReference>
<dbReference type="InterPro" id="IPR015943">
    <property type="entry name" value="WD40/YVTN_repeat-like_dom_sf"/>
</dbReference>
<dbReference type="InterPro" id="IPR036322">
    <property type="entry name" value="WD40_repeat_dom_sf"/>
</dbReference>
<feature type="repeat" description="WD" evidence="3">
    <location>
        <begin position="119"/>
        <end position="160"/>
    </location>
</feature>
<name>A0A518DKT2_9BACT</name>
<dbReference type="Pfam" id="PF00400">
    <property type="entry name" value="WD40"/>
    <property type="match status" value="3"/>
</dbReference>
<gene>
    <name evidence="4" type="ORF">Pla8534_01920</name>
</gene>
<evidence type="ECO:0000313" key="5">
    <source>
        <dbReference type="Proteomes" id="UP000317648"/>
    </source>
</evidence>
<dbReference type="KEGG" id="lcre:Pla8534_01920"/>
<reference evidence="4 5" key="1">
    <citation type="submission" date="2019-02" db="EMBL/GenBank/DDBJ databases">
        <title>Deep-cultivation of Planctomycetes and their phenomic and genomic characterization uncovers novel biology.</title>
        <authorList>
            <person name="Wiegand S."/>
            <person name="Jogler M."/>
            <person name="Boedeker C."/>
            <person name="Pinto D."/>
            <person name="Vollmers J."/>
            <person name="Rivas-Marin E."/>
            <person name="Kohn T."/>
            <person name="Peeters S.H."/>
            <person name="Heuer A."/>
            <person name="Rast P."/>
            <person name="Oberbeckmann S."/>
            <person name="Bunk B."/>
            <person name="Jeske O."/>
            <person name="Meyerdierks A."/>
            <person name="Storesund J.E."/>
            <person name="Kallscheuer N."/>
            <person name="Luecker S."/>
            <person name="Lage O.M."/>
            <person name="Pohl T."/>
            <person name="Merkel B.J."/>
            <person name="Hornburger P."/>
            <person name="Mueller R.-W."/>
            <person name="Bruemmer F."/>
            <person name="Labrenz M."/>
            <person name="Spormann A.M."/>
            <person name="Op den Camp H."/>
            <person name="Overmann J."/>
            <person name="Amann R."/>
            <person name="Jetten M.S.M."/>
            <person name="Mascher T."/>
            <person name="Medema M.H."/>
            <person name="Devos D.P."/>
            <person name="Kaster A.-K."/>
            <person name="Ovreas L."/>
            <person name="Rohde M."/>
            <person name="Galperin M.Y."/>
            <person name="Jogler C."/>
        </authorList>
    </citation>
    <scope>NUCLEOTIDE SEQUENCE [LARGE SCALE GENOMIC DNA]</scope>
    <source>
        <strain evidence="4 5">Pla85_3_4</strain>
    </source>
</reference>
<dbReference type="Proteomes" id="UP000317648">
    <property type="component" value="Chromosome"/>
</dbReference>
<dbReference type="EMBL" id="CP036433">
    <property type="protein sequence ID" value="QDU92444.1"/>
    <property type="molecule type" value="Genomic_DNA"/>
</dbReference>